<feature type="transmembrane region" description="Helical" evidence="7">
    <location>
        <begin position="88"/>
        <end position="110"/>
    </location>
</feature>
<feature type="transmembrane region" description="Helical" evidence="7">
    <location>
        <begin position="275"/>
        <end position="293"/>
    </location>
</feature>
<comment type="subcellular location">
    <subcellularLocation>
        <location evidence="1">Membrane</location>
        <topology evidence="1">Multi-pass membrane protein</topology>
    </subcellularLocation>
</comment>
<dbReference type="GO" id="GO:1902600">
    <property type="term" value="P:proton transmembrane transport"/>
    <property type="evidence" value="ECO:0007669"/>
    <property type="project" value="InterPro"/>
</dbReference>
<feature type="transmembrane region" description="Helical" evidence="7">
    <location>
        <begin position="184"/>
        <end position="205"/>
    </location>
</feature>
<dbReference type="NCBIfam" id="NF007950">
    <property type="entry name" value="PRK10669.1"/>
    <property type="match status" value="1"/>
</dbReference>
<feature type="transmembrane region" description="Helical" evidence="7">
    <location>
        <begin position="305"/>
        <end position="329"/>
    </location>
</feature>
<feature type="transmembrane region" description="Helical" evidence="7">
    <location>
        <begin position="148"/>
        <end position="172"/>
    </location>
</feature>
<dbReference type="InterPro" id="IPR036291">
    <property type="entry name" value="NAD(P)-bd_dom_sf"/>
</dbReference>
<evidence type="ECO:0000313" key="9">
    <source>
        <dbReference type="EMBL" id="PZO86716.1"/>
    </source>
</evidence>
<dbReference type="PANTHER" id="PTHR42751:SF1">
    <property type="entry name" value="CATION_PROTON ANTIPORTER YBAL-RELATED"/>
    <property type="match status" value="1"/>
</dbReference>
<dbReference type="Pfam" id="PF02254">
    <property type="entry name" value="TrkA_N"/>
    <property type="match status" value="1"/>
</dbReference>
<reference evidence="9 10" key="1">
    <citation type="submission" date="2017-08" db="EMBL/GenBank/DDBJ databases">
        <title>Infants hospitalized years apart are colonized by the same room-sourced microbial strains.</title>
        <authorList>
            <person name="Brooks B."/>
            <person name="Olm M.R."/>
            <person name="Firek B.A."/>
            <person name="Baker R."/>
            <person name="Thomas B.C."/>
            <person name="Morowitz M.J."/>
            <person name="Banfield J.F."/>
        </authorList>
    </citation>
    <scope>NUCLEOTIDE SEQUENCE [LARGE SCALE GENOMIC DNA]</scope>
    <source>
        <strain evidence="9">S2_018_000_R2_104</strain>
    </source>
</reference>
<proteinExistence type="inferred from homology"/>
<evidence type="ECO:0000256" key="2">
    <source>
        <dbReference type="ARBA" id="ARBA00005551"/>
    </source>
</evidence>
<sequence>MHHDLPLLSTIAVGLSMAFALGLIATRLKLPPIVGYLLAGILVGSHTPGFTADQDIANELSEIGIVLLMFGVGLHFSLKDLMEVRRIAIPGAIAQMTAATAMGAGVGYMLGWGLGGSILFGLALSVASTVVLLRALEDHHLMESTSGQIAIGWLIVEDIAMIFALILVPALAGGTDGPDVNGNSPAMVLGIAMIKLAAFVAVMLIGGKRILPWVLRVVSRTGSRELFTLAVFAVAVGVAYGAAKLFGVSFALGAFFAGMMIRESDMNHEVADRALPFQDAFAVLFFVAVGMLFDPATIVNQPLNVLLVSFIIIFGKSIVAFALVMLLRYPLKTGLVVSAGLAQIGEFSFILAALGVAYGILPEEGRDLLLAGAMVSIAVNPLLMWGVKAIHTWAEKHPKLSKALDLRETNLSHMEIEEEEQLHKDLIIVVGYGRIGREICDNILDAGIDLVIIDSNRERVEMLRELGYHAITGDATHEETLHDAAIHKAAAIVIAVHDSFEGRRILEKARELKPNLRIIVRAQNEEEMLYFREKLVDFVSTPPREMGRAIIHYIEGMRSGVVPLRKTDF</sequence>
<feature type="transmembrane region" description="Helical" evidence="7">
    <location>
        <begin position="56"/>
        <end position="76"/>
    </location>
</feature>
<dbReference type="EMBL" id="QFNK01000097">
    <property type="protein sequence ID" value="PZO86716.1"/>
    <property type="molecule type" value="Genomic_DNA"/>
</dbReference>
<dbReference type="GO" id="GO:0016020">
    <property type="term" value="C:membrane"/>
    <property type="evidence" value="ECO:0007669"/>
    <property type="project" value="UniProtKB-SubCell"/>
</dbReference>
<feature type="transmembrane region" description="Helical" evidence="7">
    <location>
        <begin position="335"/>
        <end position="361"/>
    </location>
</feature>
<evidence type="ECO:0000256" key="7">
    <source>
        <dbReference type="SAM" id="Phobius"/>
    </source>
</evidence>
<dbReference type="AlphaFoldDB" id="A0A2W4ZZA7"/>
<keyword evidence="4 7" id="KW-0812">Transmembrane</keyword>
<feature type="transmembrane region" description="Helical" evidence="7">
    <location>
        <begin position="368"/>
        <end position="387"/>
    </location>
</feature>
<feature type="transmembrane region" description="Helical" evidence="7">
    <location>
        <begin position="116"/>
        <end position="136"/>
    </location>
</feature>
<keyword evidence="3" id="KW-0813">Transport</keyword>
<comment type="similarity">
    <text evidence="2">Belongs to the monovalent cation:proton antiporter 2 (CPA2) transporter (TC 2.A.37) family.</text>
</comment>
<dbReference type="InterPro" id="IPR038770">
    <property type="entry name" value="Na+/solute_symporter_sf"/>
</dbReference>
<feature type="transmembrane region" description="Helical" evidence="7">
    <location>
        <begin position="226"/>
        <end position="255"/>
    </location>
</feature>
<feature type="domain" description="RCK N-terminal" evidence="8">
    <location>
        <begin position="424"/>
        <end position="540"/>
    </location>
</feature>
<evidence type="ECO:0000259" key="8">
    <source>
        <dbReference type="PROSITE" id="PS51201"/>
    </source>
</evidence>
<dbReference type="PANTHER" id="PTHR42751">
    <property type="entry name" value="SODIUM/HYDROGEN EXCHANGER FAMILY/TRKA DOMAIN PROTEIN"/>
    <property type="match status" value="1"/>
</dbReference>
<keyword evidence="6 7" id="KW-0472">Membrane</keyword>
<dbReference type="InterPro" id="IPR003148">
    <property type="entry name" value="RCK_N"/>
</dbReference>
<evidence type="ECO:0000256" key="5">
    <source>
        <dbReference type="ARBA" id="ARBA00022989"/>
    </source>
</evidence>
<evidence type="ECO:0000313" key="10">
    <source>
        <dbReference type="Proteomes" id="UP000249557"/>
    </source>
</evidence>
<dbReference type="Gene3D" id="1.20.1530.20">
    <property type="match status" value="1"/>
</dbReference>
<evidence type="ECO:0000256" key="3">
    <source>
        <dbReference type="ARBA" id="ARBA00022448"/>
    </source>
</evidence>
<dbReference type="Gene3D" id="3.40.50.720">
    <property type="entry name" value="NAD(P)-binding Rossmann-like Domain"/>
    <property type="match status" value="1"/>
</dbReference>
<dbReference type="GO" id="GO:0015297">
    <property type="term" value="F:antiporter activity"/>
    <property type="evidence" value="ECO:0007669"/>
    <property type="project" value="InterPro"/>
</dbReference>
<dbReference type="GO" id="GO:0006813">
    <property type="term" value="P:potassium ion transport"/>
    <property type="evidence" value="ECO:0007669"/>
    <property type="project" value="InterPro"/>
</dbReference>
<dbReference type="SUPFAM" id="SSF51735">
    <property type="entry name" value="NAD(P)-binding Rossmann-fold domains"/>
    <property type="match status" value="1"/>
</dbReference>
<dbReference type="InterPro" id="IPR006153">
    <property type="entry name" value="Cation/H_exchanger_TM"/>
</dbReference>
<feature type="transmembrane region" description="Helical" evidence="7">
    <location>
        <begin position="33"/>
        <end position="50"/>
    </location>
</feature>
<name>A0A2W4ZZA7_9BACT</name>
<evidence type="ECO:0000256" key="1">
    <source>
        <dbReference type="ARBA" id="ARBA00004141"/>
    </source>
</evidence>
<dbReference type="Pfam" id="PF00999">
    <property type="entry name" value="Na_H_Exchanger"/>
    <property type="match status" value="1"/>
</dbReference>
<comment type="caution">
    <text evidence="9">The sequence shown here is derived from an EMBL/GenBank/DDBJ whole genome shotgun (WGS) entry which is preliminary data.</text>
</comment>
<keyword evidence="5 7" id="KW-1133">Transmembrane helix</keyword>
<organism evidence="9 10">
    <name type="scientific">Micavibrio aeruginosavorus</name>
    <dbReference type="NCBI Taxonomy" id="349221"/>
    <lineage>
        <taxon>Bacteria</taxon>
        <taxon>Pseudomonadati</taxon>
        <taxon>Bdellovibrionota</taxon>
        <taxon>Bdellovibrionia</taxon>
        <taxon>Bdellovibrionales</taxon>
        <taxon>Pseudobdellovibrionaceae</taxon>
        <taxon>Micavibrio</taxon>
    </lineage>
</organism>
<evidence type="ECO:0000256" key="6">
    <source>
        <dbReference type="ARBA" id="ARBA00023136"/>
    </source>
</evidence>
<dbReference type="Proteomes" id="UP000249557">
    <property type="component" value="Unassembled WGS sequence"/>
</dbReference>
<accession>A0A2W4ZZA7</accession>
<feature type="transmembrane region" description="Helical" evidence="7">
    <location>
        <begin position="6"/>
        <end position="26"/>
    </location>
</feature>
<dbReference type="PROSITE" id="PS51201">
    <property type="entry name" value="RCK_N"/>
    <property type="match status" value="1"/>
</dbReference>
<gene>
    <name evidence="9" type="ORF">DI626_05740</name>
</gene>
<protein>
    <submittedName>
        <fullName evidence="9">Kef family K(+) transporter</fullName>
    </submittedName>
</protein>
<evidence type="ECO:0000256" key="4">
    <source>
        <dbReference type="ARBA" id="ARBA00022692"/>
    </source>
</evidence>